<feature type="domain" description="F-box" evidence="1">
    <location>
        <begin position="44"/>
        <end position="105"/>
    </location>
</feature>
<dbReference type="InterPro" id="IPR001810">
    <property type="entry name" value="F-box_dom"/>
</dbReference>
<proteinExistence type="predicted"/>
<evidence type="ECO:0000313" key="3">
    <source>
        <dbReference type="Proteomes" id="UP000054988"/>
    </source>
</evidence>
<reference evidence="2 3" key="1">
    <citation type="submission" date="2015-12" db="EMBL/GenBank/DDBJ databases">
        <title>Draft genome sequence of Moniliophthora roreri, the causal agent of frosty pod rot of cacao.</title>
        <authorList>
            <person name="Aime M.C."/>
            <person name="Diaz-Valderrama J.R."/>
            <person name="Kijpornyongpan T."/>
            <person name="Phillips-Mora W."/>
        </authorList>
    </citation>
    <scope>NUCLEOTIDE SEQUENCE [LARGE SCALE GENOMIC DNA]</scope>
    <source>
        <strain evidence="2 3">MCA 2952</strain>
    </source>
</reference>
<protein>
    <recommendedName>
        <fullName evidence="1">F-box domain-containing protein</fullName>
    </recommendedName>
</protein>
<dbReference type="AlphaFoldDB" id="A0A0W0GBN2"/>
<gene>
    <name evidence="2" type="ORF">WG66_1424</name>
</gene>
<accession>A0A0W0GBN2</accession>
<evidence type="ECO:0000313" key="2">
    <source>
        <dbReference type="EMBL" id="KTB45994.1"/>
    </source>
</evidence>
<dbReference type="EMBL" id="LATX01000529">
    <property type="protein sequence ID" value="KTB45994.1"/>
    <property type="molecule type" value="Genomic_DNA"/>
</dbReference>
<dbReference type="Proteomes" id="UP000054988">
    <property type="component" value="Unassembled WGS sequence"/>
</dbReference>
<name>A0A0W0GBN2_MONRR</name>
<organism evidence="2 3">
    <name type="scientific">Moniliophthora roreri</name>
    <name type="common">Frosty pod rot fungus</name>
    <name type="synonym">Monilia roreri</name>
    <dbReference type="NCBI Taxonomy" id="221103"/>
    <lineage>
        <taxon>Eukaryota</taxon>
        <taxon>Fungi</taxon>
        <taxon>Dikarya</taxon>
        <taxon>Basidiomycota</taxon>
        <taxon>Agaricomycotina</taxon>
        <taxon>Agaricomycetes</taxon>
        <taxon>Agaricomycetidae</taxon>
        <taxon>Agaricales</taxon>
        <taxon>Marasmiineae</taxon>
        <taxon>Marasmiaceae</taxon>
        <taxon>Moniliophthora</taxon>
    </lineage>
</organism>
<dbReference type="Pfam" id="PF12937">
    <property type="entry name" value="F-box-like"/>
    <property type="match status" value="1"/>
</dbReference>
<dbReference type="Gene3D" id="1.20.1280.50">
    <property type="match status" value="1"/>
</dbReference>
<evidence type="ECO:0000259" key="1">
    <source>
        <dbReference type="Pfam" id="PF12937"/>
    </source>
</evidence>
<sequence length="552" mass="62000">MCSCVSASLGINELKPSAFDNLDKAFDSEIVPKFFIKGHPKTSISSLPTEILEIIFMHSMPIDGTSYSTPPSKALAQWLSVTHVCRYWRKVALNYKDLWTQLDLRLPNFALQMLERSNPKPVELEFTAQYGSKSGLRRGARVLKKILGDHASRIRCLSINPGYRIGGYEFLDDALEAFIGPATNLYKLELIAIAWDEVPDGFLRYGAPRLAELLLQDFHIPPDSPLLSNLKDLTWYGNGEPHVMLSGEEFFDILRKSPDLEALSVQGILPSSFPSDIITLSCLQGLCLDSHSQSEAVVALDLCNHIIFPEKTKLNLFVPYQSYPLTLANATFSFFSRYFSPASSTTNPRLVNTLRIEATDDSHDFLIEAWYDRVSSTTLLVESVDRLSPIYIHFEYDDDSWPPFPQLMTTVVQTVPFAALETFDIRDLSHQPSILETLLGAVCWSATLKHIYVGGLCAYRLLDILQTGIPTKSNGLSGQAELPFPALETLLVTSVDDRPLLLRSMLRVFRFRLENRGPIRKLLLRCCGLVSRADIELLEEVVGEIDWDGDRS</sequence>
<comment type="caution">
    <text evidence="2">The sequence shown here is derived from an EMBL/GenBank/DDBJ whole genome shotgun (WGS) entry which is preliminary data.</text>
</comment>